<dbReference type="Proteomes" id="UP000294678">
    <property type="component" value="Unassembled WGS sequence"/>
</dbReference>
<dbReference type="GO" id="GO:0000049">
    <property type="term" value="F:tRNA binding"/>
    <property type="evidence" value="ECO:0007669"/>
    <property type="project" value="TreeGrafter"/>
</dbReference>
<evidence type="ECO:0000313" key="14">
    <source>
        <dbReference type="Proteomes" id="UP000294678"/>
    </source>
</evidence>
<dbReference type="InterPro" id="IPR006070">
    <property type="entry name" value="Sua5-like_dom"/>
</dbReference>
<comment type="function">
    <text evidence="10">Required for the formation of a threonylcarbamoyl group on adenosine at position 37 (t(6)A37) in tRNAs that read codons beginning with adenine.</text>
</comment>
<evidence type="ECO:0000256" key="6">
    <source>
        <dbReference type="ARBA" id="ARBA00022695"/>
    </source>
</evidence>
<dbReference type="NCBIfam" id="TIGR00057">
    <property type="entry name" value="L-threonylcarbamoyladenylate synthase"/>
    <property type="match status" value="1"/>
</dbReference>
<dbReference type="EC" id="2.7.7.87" evidence="10"/>
<evidence type="ECO:0000256" key="8">
    <source>
        <dbReference type="ARBA" id="ARBA00022840"/>
    </source>
</evidence>
<evidence type="ECO:0000256" key="5">
    <source>
        <dbReference type="ARBA" id="ARBA00022694"/>
    </source>
</evidence>
<keyword evidence="14" id="KW-1185">Reference proteome</keyword>
<evidence type="ECO:0000256" key="2">
    <source>
        <dbReference type="ARBA" id="ARBA00007663"/>
    </source>
</evidence>
<evidence type="ECO:0000259" key="12">
    <source>
        <dbReference type="PROSITE" id="PS51163"/>
    </source>
</evidence>
<dbReference type="GO" id="GO:0005737">
    <property type="term" value="C:cytoplasm"/>
    <property type="evidence" value="ECO:0007669"/>
    <property type="project" value="UniProtKB-SubCell"/>
</dbReference>
<keyword evidence="8 10" id="KW-0067">ATP-binding</keyword>
<evidence type="ECO:0000256" key="11">
    <source>
        <dbReference type="PIRSR" id="PIRSR004930-1"/>
    </source>
</evidence>
<feature type="binding site" evidence="11">
    <location>
        <position position="180"/>
    </location>
    <ligand>
        <name>L-threonine</name>
        <dbReference type="ChEBI" id="CHEBI:57926"/>
    </ligand>
</feature>
<keyword evidence="3 10" id="KW-0963">Cytoplasm</keyword>
<reference evidence="13 14" key="1">
    <citation type="submission" date="2019-03" db="EMBL/GenBank/DDBJ databases">
        <title>Genomic Encyclopedia of Type Strains, Phase IV (KMG-IV): sequencing the most valuable type-strain genomes for metagenomic binning, comparative biology and taxonomic classification.</title>
        <authorList>
            <person name="Goeker M."/>
        </authorList>
    </citation>
    <scope>NUCLEOTIDE SEQUENCE [LARGE SCALE GENOMIC DNA]</scope>
    <source>
        <strain evidence="13 14">DSM 100055</strain>
    </source>
</reference>
<dbReference type="InterPro" id="IPR010923">
    <property type="entry name" value="T(6)A37_SUA5"/>
</dbReference>
<dbReference type="RefSeq" id="WP_134113593.1">
    <property type="nucleotide sequence ID" value="NZ_SOBG01000008.1"/>
</dbReference>
<organism evidence="13 14">
    <name type="scientific">Hypnocyclicus thermotrophus</name>
    <dbReference type="NCBI Taxonomy" id="1627895"/>
    <lineage>
        <taxon>Bacteria</taxon>
        <taxon>Fusobacteriati</taxon>
        <taxon>Fusobacteriota</taxon>
        <taxon>Fusobacteriia</taxon>
        <taxon>Fusobacteriales</taxon>
        <taxon>Fusobacteriaceae</taxon>
        <taxon>Hypnocyclicus</taxon>
    </lineage>
</organism>
<dbReference type="Pfam" id="PF01300">
    <property type="entry name" value="Sua5_yciO_yrdC"/>
    <property type="match status" value="1"/>
</dbReference>
<comment type="subcellular location">
    <subcellularLocation>
        <location evidence="1 10">Cytoplasm</location>
    </subcellularLocation>
</comment>
<dbReference type="GO" id="GO:0003725">
    <property type="term" value="F:double-stranded RNA binding"/>
    <property type="evidence" value="ECO:0007669"/>
    <property type="project" value="UniProtKB-UniRule"/>
</dbReference>
<evidence type="ECO:0000256" key="1">
    <source>
        <dbReference type="ARBA" id="ARBA00004496"/>
    </source>
</evidence>
<dbReference type="SUPFAM" id="SSF55821">
    <property type="entry name" value="YrdC/RibB"/>
    <property type="match status" value="1"/>
</dbReference>
<comment type="catalytic activity">
    <reaction evidence="9 10">
        <text>L-threonine + hydrogencarbonate + ATP = L-threonylcarbamoyladenylate + diphosphate + H2O</text>
        <dbReference type="Rhea" id="RHEA:36407"/>
        <dbReference type="ChEBI" id="CHEBI:15377"/>
        <dbReference type="ChEBI" id="CHEBI:17544"/>
        <dbReference type="ChEBI" id="CHEBI:30616"/>
        <dbReference type="ChEBI" id="CHEBI:33019"/>
        <dbReference type="ChEBI" id="CHEBI:57926"/>
        <dbReference type="ChEBI" id="CHEBI:73682"/>
        <dbReference type="EC" id="2.7.7.87"/>
    </reaction>
</comment>
<comment type="caution">
    <text evidence="13">The sequence shown here is derived from an EMBL/GenBank/DDBJ whole genome shotgun (WGS) entry which is preliminary data.</text>
</comment>
<dbReference type="AlphaFoldDB" id="A0AA46DXC0"/>
<sequence>MLKVVKEISSAKLEKISKKIKKGEIVCFPTDTVYGIGAFIENENSLKMLYDIKNRPYNSPIIVLLSNKDMLYKYTDNISEKTKKLINKFWPGALSIIVNKNKNIPDIISSKEKTIGFRIPLNKIAIDLIEFVGGGLATTSANKSGEISPVLAEQVFESFKNDNRVKYLIDGGATKERVESTVIDMTKEKPLIIREGIISKKEIEEVIGKVEVIKEERKTKKININIKFFNKKEDIKFNQENAYITMRKYEEFKHNKNYFYFSENGDEKDILKNLFLILDKVIKLKYNIIYVEKTNCENNSYELIYKKINKYID</sequence>
<name>A0AA46DXC0_9FUSO</name>
<dbReference type="PROSITE" id="PS51163">
    <property type="entry name" value="YRDC"/>
    <property type="match status" value="1"/>
</dbReference>
<dbReference type="InterPro" id="IPR050156">
    <property type="entry name" value="TC-AMP_synthase_SUA5"/>
</dbReference>
<feature type="binding site" evidence="11">
    <location>
        <position position="118"/>
    </location>
    <ligand>
        <name>ATP</name>
        <dbReference type="ChEBI" id="CHEBI:30616"/>
    </ligand>
</feature>
<dbReference type="PIRSF" id="PIRSF004930">
    <property type="entry name" value="Tln_factor_SUA5"/>
    <property type="match status" value="1"/>
</dbReference>
<comment type="similarity">
    <text evidence="2 10">Belongs to the SUA5 family.</text>
</comment>
<dbReference type="GO" id="GO:0006450">
    <property type="term" value="P:regulation of translational fidelity"/>
    <property type="evidence" value="ECO:0007669"/>
    <property type="project" value="TreeGrafter"/>
</dbReference>
<evidence type="ECO:0000313" key="13">
    <source>
        <dbReference type="EMBL" id="TDT68006.1"/>
    </source>
</evidence>
<feature type="binding site" evidence="11">
    <location>
        <position position="148"/>
    </location>
    <ligand>
        <name>ATP</name>
        <dbReference type="ChEBI" id="CHEBI:30616"/>
    </ligand>
</feature>
<keyword evidence="5 10" id="KW-0819">tRNA processing</keyword>
<feature type="binding site" evidence="11">
    <location>
        <position position="32"/>
    </location>
    <ligand>
        <name>L-threonine</name>
        <dbReference type="ChEBI" id="CHEBI:57926"/>
    </ligand>
</feature>
<feature type="domain" description="YrdC-like" evidence="12">
    <location>
        <begin position="10"/>
        <end position="198"/>
    </location>
</feature>
<evidence type="ECO:0000256" key="10">
    <source>
        <dbReference type="PIRNR" id="PIRNR004930"/>
    </source>
</evidence>
<evidence type="ECO:0000256" key="7">
    <source>
        <dbReference type="ARBA" id="ARBA00022741"/>
    </source>
</evidence>
<evidence type="ECO:0000256" key="3">
    <source>
        <dbReference type="ARBA" id="ARBA00022490"/>
    </source>
</evidence>
<protein>
    <recommendedName>
        <fullName evidence="10">Threonylcarbamoyl-AMP synthase</fullName>
        <shortName evidence="10">TC-AMP synthase</shortName>
        <ecNumber evidence="10">2.7.7.87</ecNumber>
    </recommendedName>
    <alternativeName>
        <fullName evidence="10">L-threonylcarbamoyladenylate synthase</fullName>
    </alternativeName>
</protein>
<dbReference type="Gene3D" id="3.90.870.10">
    <property type="entry name" value="DHBP synthase"/>
    <property type="match status" value="1"/>
</dbReference>
<dbReference type="PANTHER" id="PTHR17490:SF16">
    <property type="entry name" value="THREONYLCARBAMOYL-AMP SYNTHASE"/>
    <property type="match status" value="1"/>
</dbReference>
<evidence type="ECO:0000256" key="9">
    <source>
        <dbReference type="ARBA" id="ARBA00048366"/>
    </source>
</evidence>
<dbReference type="GO" id="GO:0008033">
    <property type="term" value="P:tRNA processing"/>
    <property type="evidence" value="ECO:0007669"/>
    <property type="project" value="UniProtKB-KW"/>
</dbReference>
<keyword evidence="4 10" id="KW-0808">Transferase</keyword>
<evidence type="ECO:0000256" key="4">
    <source>
        <dbReference type="ARBA" id="ARBA00022679"/>
    </source>
</evidence>
<accession>A0AA46DXC0</accession>
<keyword evidence="6 10" id="KW-0548">Nucleotidyltransferase</keyword>
<feature type="binding site" evidence="11">
    <location>
        <position position="114"/>
    </location>
    <ligand>
        <name>ATP</name>
        <dbReference type="ChEBI" id="CHEBI:30616"/>
    </ligand>
</feature>
<feature type="binding site" evidence="11">
    <location>
        <position position="194"/>
    </location>
    <ligand>
        <name>ATP</name>
        <dbReference type="ChEBI" id="CHEBI:30616"/>
    </ligand>
</feature>
<dbReference type="EMBL" id="SOBG01000008">
    <property type="protein sequence ID" value="TDT68006.1"/>
    <property type="molecule type" value="Genomic_DNA"/>
</dbReference>
<dbReference type="GO" id="GO:0005524">
    <property type="term" value="F:ATP binding"/>
    <property type="evidence" value="ECO:0007669"/>
    <property type="project" value="UniProtKB-UniRule"/>
</dbReference>
<dbReference type="InterPro" id="IPR017945">
    <property type="entry name" value="DHBP_synth_RibB-like_a/b_dom"/>
</dbReference>
<gene>
    <name evidence="13" type="ORF">EV215_1726</name>
</gene>
<feature type="binding site" evidence="11">
    <location>
        <position position="140"/>
    </location>
    <ligand>
        <name>ATP</name>
        <dbReference type="ChEBI" id="CHEBI:30616"/>
    </ligand>
</feature>
<dbReference type="PANTHER" id="PTHR17490">
    <property type="entry name" value="SUA5"/>
    <property type="match status" value="1"/>
</dbReference>
<dbReference type="GO" id="GO:0061710">
    <property type="term" value="F:L-threonylcarbamoyladenylate synthase"/>
    <property type="evidence" value="ECO:0007669"/>
    <property type="project" value="UniProtKB-EC"/>
</dbReference>
<proteinExistence type="inferred from homology"/>
<keyword evidence="7 10" id="KW-0547">Nucleotide-binding</keyword>
<feature type="binding site" evidence="11">
    <location>
        <position position="55"/>
    </location>
    <ligand>
        <name>ATP</name>
        <dbReference type="ChEBI" id="CHEBI:30616"/>
    </ligand>
</feature>